<dbReference type="SMART" id="SM00271">
    <property type="entry name" value="DnaJ"/>
    <property type="match status" value="1"/>
</dbReference>
<dbReference type="Gene3D" id="1.10.287.110">
    <property type="entry name" value="DnaJ domain"/>
    <property type="match status" value="1"/>
</dbReference>
<proteinExistence type="predicted"/>
<dbReference type="InterPro" id="IPR001623">
    <property type="entry name" value="DnaJ_domain"/>
</dbReference>
<protein>
    <submittedName>
        <fullName evidence="2">Chaperone protein dnaJ 49</fullName>
    </submittedName>
</protein>
<reference evidence="2 3" key="1">
    <citation type="submission" date="2024-04" db="EMBL/GenBank/DDBJ databases">
        <title>Genome assembly C_amara_ONT_v2.</title>
        <authorList>
            <person name="Yant L."/>
            <person name="Moore C."/>
            <person name="Slenker M."/>
        </authorList>
    </citation>
    <scope>NUCLEOTIDE SEQUENCE [LARGE SCALE GENOMIC DNA]</scope>
    <source>
        <tissue evidence="2">Leaf</tissue>
    </source>
</reference>
<evidence type="ECO:0000313" key="2">
    <source>
        <dbReference type="EMBL" id="KAL1193310.1"/>
    </source>
</evidence>
<organism evidence="2 3">
    <name type="scientific">Cardamine amara subsp. amara</name>
    <dbReference type="NCBI Taxonomy" id="228776"/>
    <lineage>
        <taxon>Eukaryota</taxon>
        <taxon>Viridiplantae</taxon>
        <taxon>Streptophyta</taxon>
        <taxon>Embryophyta</taxon>
        <taxon>Tracheophyta</taxon>
        <taxon>Spermatophyta</taxon>
        <taxon>Magnoliopsida</taxon>
        <taxon>eudicotyledons</taxon>
        <taxon>Gunneridae</taxon>
        <taxon>Pentapetalae</taxon>
        <taxon>rosids</taxon>
        <taxon>malvids</taxon>
        <taxon>Brassicales</taxon>
        <taxon>Brassicaceae</taxon>
        <taxon>Cardamineae</taxon>
        <taxon>Cardamine</taxon>
    </lineage>
</organism>
<accession>A0ABD0ZF70</accession>
<dbReference type="PRINTS" id="PR00625">
    <property type="entry name" value="JDOMAIN"/>
</dbReference>
<dbReference type="PANTHER" id="PTHR44137:SF32">
    <property type="entry name" value="DNAJ HEAT SHOCK AMINO-TERMINAL DOMAIN PROTEIN"/>
    <property type="match status" value="1"/>
</dbReference>
<dbReference type="InterPro" id="IPR036869">
    <property type="entry name" value="J_dom_sf"/>
</dbReference>
<dbReference type="SUPFAM" id="SSF46565">
    <property type="entry name" value="Chaperone J-domain"/>
    <property type="match status" value="1"/>
</dbReference>
<name>A0ABD0ZF70_CARAN</name>
<dbReference type="Pfam" id="PF00226">
    <property type="entry name" value="DnaJ"/>
    <property type="match status" value="1"/>
</dbReference>
<keyword evidence="3" id="KW-1185">Reference proteome</keyword>
<dbReference type="AlphaFoldDB" id="A0ABD0ZF70"/>
<dbReference type="EMBL" id="JBANAX010000789">
    <property type="protein sequence ID" value="KAL1193310.1"/>
    <property type="molecule type" value="Genomic_DNA"/>
</dbReference>
<gene>
    <name evidence="2" type="ORF">V5N11_012549</name>
</gene>
<dbReference type="PANTHER" id="PTHR44137">
    <property type="entry name" value="BNAC03G44070D PROTEIN"/>
    <property type="match status" value="1"/>
</dbReference>
<evidence type="ECO:0000313" key="3">
    <source>
        <dbReference type="Proteomes" id="UP001558713"/>
    </source>
</evidence>
<dbReference type="PROSITE" id="PS50076">
    <property type="entry name" value="DNAJ_2"/>
    <property type="match status" value="1"/>
</dbReference>
<sequence length="124" mass="14095">MYLSLYNENFLNPNLTHNGILGLTPEADDETVRTCYLKLVLMFHPDKNKSVGGEEAFKFLSQACSVLSDRAERAAMIRRGMWDFMREEELHHQGLKLLVTKVKSSNKCRKQTSEASTSISTSTH</sequence>
<comment type="caution">
    <text evidence="2">The sequence shown here is derived from an EMBL/GenBank/DDBJ whole genome shotgun (WGS) entry which is preliminary data.</text>
</comment>
<feature type="domain" description="J" evidence="1">
    <location>
        <begin position="16"/>
        <end position="80"/>
    </location>
</feature>
<dbReference type="Proteomes" id="UP001558713">
    <property type="component" value="Unassembled WGS sequence"/>
</dbReference>
<dbReference type="CDD" id="cd06257">
    <property type="entry name" value="DnaJ"/>
    <property type="match status" value="1"/>
</dbReference>
<evidence type="ECO:0000259" key="1">
    <source>
        <dbReference type="PROSITE" id="PS50076"/>
    </source>
</evidence>